<feature type="binding site" evidence="1">
    <location>
        <position position="182"/>
    </location>
    <ligand>
        <name>Zn(2+)</name>
        <dbReference type="ChEBI" id="CHEBI:29105"/>
    </ligand>
</feature>
<comment type="caution">
    <text evidence="2">The sequence shown here is derived from an EMBL/GenBank/DDBJ whole genome shotgun (WGS) entry which is preliminary data.</text>
</comment>
<keyword evidence="2" id="KW-0378">Hydrolase</keyword>
<dbReference type="InterPro" id="IPR011257">
    <property type="entry name" value="DNA_glycosylase"/>
</dbReference>
<dbReference type="Proteomes" id="UP000562464">
    <property type="component" value="Unassembled WGS sequence"/>
</dbReference>
<keyword evidence="3" id="KW-1185">Reference proteome</keyword>
<dbReference type="InterPro" id="IPR052891">
    <property type="entry name" value="DNA-3mA_glycosylase"/>
</dbReference>
<sequence>MIEKTRCDWCLSSENMMHYHDTFWGTPLHDDQELYAKLVLDLNQAGLSWNTILNKIENFYAAFDNFNIEKVAKYDDTDRERLIQNEGIIRNKLKVNAAIVNAQKVLAIQKEFGSFDAYLWGVVNRKVVENHLSDEASRPASTELSDRISKDMKKRGFKFTGTTVIYAYLQAVGIVNDHLTSCFRYQELTSQNKS</sequence>
<name>A0A841C7E0_9LACT</name>
<feature type="binding site" evidence="1">
    <location>
        <position position="7"/>
    </location>
    <ligand>
        <name>Zn(2+)</name>
        <dbReference type="ChEBI" id="CHEBI:29105"/>
    </ligand>
</feature>
<dbReference type="GO" id="GO:0006284">
    <property type="term" value="P:base-excision repair"/>
    <property type="evidence" value="ECO:0007669"/>
    <property type="project" value="InterPro"/>
</dbReference>
<dbReference type="PANTHER" id="PTHR30037">
    <property type="entry name" value="DNA-3-METHYLADENINE GLYCOSYLASE 1"/>
    <property type="match status" value="1"/>
</dbReference>
<dbReference type="RefSeq" id="WP_183540400.1">
    <property type="nucleotide sequence ID" value="NZ_JACHHV010000023.1"/>
</dbReference>
<dbReference type="EC" id="3.2.2.20" evidence="2"/>
<dbReference type="PANTHER" id="PTHR30037:SF4">
    <property type="entry name" value="DNA-3-METHYLADENINE GLYCOSYLASE I"/>
    <property type="match status" value="1"/>
</dbReference>
<gene>
    <name evidence="2" type="ORF">HNQ37_001294</name>
</gene>
<protein>
    <submittedName>
        <fullName evidence="2">DNA-3-methyladenine glycosylase I</fullName>
        <ecNumber evidence="2">3.2.2.20</ecNumber>
    </submittedName>
</protein>
<feature type="binding site" evidence="1">
    <location>
        <position position="178"/>
    </location>
    <ligand>
        <name>Zn(2+)</name>
        <dbReference type="ChEBI" id="CHEBI:29105"/>
    </ligand>
</feature>
<keyword evidence="1" id="KW-0479">Metal-binding</keyword>
<dbReference type="EMBL" id="JACHHV010000023">
    <property type="protein sequence ID" value="MBB5888395.1"/>
    <property type="molecule type" value="Genomic_DNA"/>
</dbReference>
<accession>A0A841C7E0</accession>
<keyword evidence="1" id="KW-0862">Zinc</keyword>
<dbReference type="Pfam" id="PF03352">
    <property type="entry name" value="Adenine_glyco"/>
    <property type="match status" value="1"/>
</dbReference>
<dbReference type="AlphaFoldDB" id="A0A841C7E0"/>
<evidence type="ECO:0000256" key="1">
    <source>
        <dbReference type="PIRSR" id="PIRSR605019-1"/>
    </source>
</evidence>
<dbReference type="Gene3D" id="1.10.340.30">
    <property type="entry name" value="Hypothetical protein, domain 2"/>
    <property type="match status" value="1"/>
</dbReference>
<organism evidence="2 3">
    <name type="scientific">Lactovum miscens</name>
    <dbReference type="NCBI Taxonomy" id="190387"/>
    <lineage>
        <taxon>Bacteria</taxon>
        <taxon>Bacillati</taxon>
        <taxon>Bacillota</taxon>
        <taxon>Bacilli</taxon>
        <taxon>Lactobacillales</taxon>
        <taxon>Streptococcaceae</taxon>
        <taxon>Lactovum</taxon>
    </lineage>
</organism>
<keyword evidence="2" id="KW-0326">Glycosidase</keyword>
<dbReference type="GO" id="GO:0008725">
    <property type="term" value="F:DNA-3-methyladenine glycosylase activity"/>
    <property type="evidence" value="ECO:0007669"/>
    <property type="project" value="UniProtKB-EC"/>
</dbReference>
<evidence type="ECO:0000313" key="2">
    <source>
        <dbReference type="EMBL" id="MBB5888395.1"/>
    </source>
</evidence>
<reference evidence="2 3" key="1">
    <citation type="submission" date="2020-08" db="EMBL/GenBank/DDBJ databases">
        <title>Genomic Encyclopedia of Type Strains, Phase IV (KMG-IV): sequencing the most valuable type-strain genomes for metagenomic binning, comparative biology and taxonomic classification.</title>
        <authorList>
            <person name="Goeker M."/>
        </authorList>
    </citation>
    <scope>NUCLEOTIDE SEQUENCE [LARGE SCALE GENOMIC DNA]</scope>
    <source>
        <strain evidence="2 3">DSM 14925</strain>
    </source>
</reference>
<evidence type="ECO:0000313" key="3">
    <source>
        <dbReference type="Proteomes" id="UP000562464"/>
    </source>
</evidence>
<dbReference type="InterPro" id="IPR005019">
    <property type="entry name" value="Adenine_glyco"/>
</dbReference>
<proteinExistence type="predicted"/>
<feature type="binding site" evidence="1">
    <location>
        <position position="20"/>
    </location>
    <ligand>
        <name>Zn(2+)</name>
        <dbReference type="ChEBI" id="CHEBI:29105"/>
    </ligand>
</feature>
<dbReference type="SUPFAM" id="SSF48150">
    <property type="entry name" value="DNA-glycosylase"/>
    <property type="match status" value="1"/>
</dbReference>
<dbReference type="GO" id="GO:0046872">
    <property type="term" value="F:metal ion binding"/>
    <property type="evidence" value="ECO:0007669"/>
    <property type="project" value="UniProtKB-KW"/>
</dbReference>